<protein>
    <recommendedName>
        <fullName evidence="4">DUF1353 domain-containing protein</fullName>
    </recommendedName>
</protein>
<dbReference type="AlphaFoldDB" id="S9R0F8"/>
<gene>
    <name evidence="2" type="ORF">Salmuc_02804</name>
</gene>
<reference evidence="3" key="1">
    <citation type="journal article" date="2014" name="Stand. Genomic Sci.">
        <title>Genome sequence of the exopolysaccharide-producing Salipiger mucosus type strain (DSM 16094(T)), a moderately halophilic member of the Roseobacter clade.</title>
        <authorList>
            <person name="Riedel T."/>
            <person name="Spring S."/>
            <person name="Fiebig A."/>
            <person name="Petersen J."/>
            <person name="Kyrpides N.C."/>
            <person name="Goker M."/>
            <person name="Klenk H.P."/>
        </authorList>
    </citation>
    <scope>NUCLEOTIDE SEQUENCE [LARGE SCALE GENOMIC DNA]</scope>
    <source>
        <strain evidence="3">DSM 16094</strain>
    </source>
</reference>
<name>S9R0F8_9RHOB</name>
<accession>S9R0F8</accession>
<dbReference type="eggNOG" id="ENOG5032TCX">
    <property type="taxonomic scope" value="Bacteria"/>
</dbReference>
<dbReference type="Pfam" id="PF07087">
    <property type="entry name" value="DUF1353"/>
    <property type="match status" value="1"/>
</dbReference>
<keyword evidence="3" id="KW-1185">Reference proteome</keyword>
<feature type="compositionally biased region" description="Acidic residues" evidence="1">
    <location>
        <begin position="228"/>
        <end position="266"/>
    </location>
</feature>
<organism evidence="2 3">
    <name type="scientific">Salipiger mucosus DSM 16094</name>
    <dbReference type="NCBI Taxonomy" id="1123237"/>
    <lineage>
        <taxon>Bacteria</taxon>
        <taxon>Pseudomonadati</taxon>
        <taxon>Pseudomonadota</taxon>
        <taxon>Alphaproteobacteria</taxon>
        <taxon>Rhodobacterales</taxon>
        <taxon>Roseobacteraceae</taxon>
        <taxon>Salipiger</taxon>
    </lineage>
</organism>
<feature type="region of interest" description="Disordered" evidence="1">
    <location>
        <begin position="219"/>
        <end position="282"/>
    </location>
</feature>
<evidence type="ECO:0000256" key="1">
    <source>
        <dbReference type="SAM" id="MobiDB-lite"/>
    </source>
</evidence>
<dbReference type="InterPro" id="IPR010767">
    <property type="entry name" value="Phage_CGC-2007_Cje0229"/>
</dbReference>
<feature type="compositionally biased region" description="Basic and acidic residues" evidence="1">
    <location>
        <begin position="267"/>
        <end position="282"/>
    </location>
</feature>
<proteinExistence type="predicted"/>
<sequence length="282" mass="31021">MACVALVSLAACTPTAQDARDVDALSEITCTTRPGACAYFTPPVRVRNAPVDLPRRPYRFFPLAETLTFSDARQRRWVAPSGTLTDGASIPPIFVSIVGSPAAPEYVSAGAIHDAYCGVGNEAGANYHAARWQDVHRMFYDALVAGGTPDARAQLMFSAVWLGGPRWNTHLDIDQIPDGAKRAALGKVRDYIDGQAPSFSQLMRKLQQVERTMLRQYPDRHARPVPGDDNDDIVTEEGYYEGEEESYEGVEYDDTEAPDVTPEEEDTPVREQARVAREDTAL</sequence>
<dbReference type="Proteomes" id="UP000015347">
    <property type="component" value="Unassembled WGS sequence"/>
</dbReference>
<dbReference type="EMBL" id="APVH01000009">
    <property type="protein sequence ID" value="EPX85423.1"/>
    <property type="molecule type" value="Genomic_DNA"/>
</dbReference>
<evidence type="ECO:0008006" key="4">
    <source>
        <dbReference type="Google" id="ProtNLM"/>
    </source>
</evidence>
<evidence type="ECO:0000313" key="2">
    <source>
        <dbReference type="EMBL" id="EPX85423.1"/>
    </source>
</evidence>
<evidence type="ECO:0000313" key="3">
    <source>
        <dbReference type="Proteomes" id="UP000015347"/>
    </source>
</evidence>
<dbReference type="HOGENOM" id="CLU_079872_0_0_5"/>
<comment type="caution">
    <text evidence="2">The sequence shown here is derived from an EMBL/GenBank/DDBJ whole genome shotgun (WGS) entry which is preliminary data.</text>
</comment>